<accession>A0A2D0N5G1</accession>
<dbReference type="Gene3D" id="3.40.50.150">
    <property type="entry name" value="Vaccinia Virus protein VP39"/>
    <property type="match status" value="1"/>
</dbReference>
<keyword evidence="2" id="KW-1185">Reference proteome</keyword>
<evidence type="ECO:0000313" key="2">
    <source>
        <dbReference type="Proteomes" id="UP000223913"/>
    </source>
</evidence>
<organism evidence="1 2">
    <name type="scientific">Flavilitoribacter nigricans (strain ATCC 23147 / DSM 23189 / NBRC 102662 / NCIMB 1420 / SS-2)</name>
    <name type="common">Lewinella nigricans</name>
    <dbReference type="NCBI Taxonomy" id="1122177"/>
    <lineage>
        <taxon>Bacteria</taxon>
        <taxon>Pseudomonadati</taxon>
        <taxon>Bacteroidota</taxon>
        <taxon>Saprospiria</taxon>
        <taxon>Saprospirales</taxon>
        <taxon>Lewinellaceae</taxon>
        <taxon>Flavilitoribacter</taxon>
    </lineage>
</organism>
<reference evidence="1 2" key="1">
    <citation type="submission" date="2017-10" db="EMBL/GenBank/DDBJ databases">
        <title>The draft genome sequence of Lewinella nigricans NBRC 102662.</title>
        <authorList>
            <person name="Wang K."/>
        </authorList>
    </citation>
    <scope>NUCLEOTIDE SEQUENCE [LARGE SCALE GENOMIC DNA]</scope>
    <source>
        <strain evidence="1 2">NBRC 102662</strain>
    </source>
</reference>
<sequence length="212" mass="24500">MNWKWKLAQAAEIRWWRSYLSGKTPEDYLRDKKAYWRRVMREAEIVLPPGAGVLDAGCGPAGIFTVLDGQEVDAVDPLLERYAEELPHFNPADYPRVDFITESLENYRAAAPYDYIFCLNAINHVADIDRAMDRLVESMSADGTLWISIDAHRHPGLQWIFRKIPADILHPHQYTLAGYEELLTARGLQVFGRYKLKPGRIFDYYLLGAHFR</sequence>
<evidence type="ECO:0008006" key="3">
    <source>
        <dbReference type="Google" id="ProtNLM"/>
    </source>
</evidence>
<comment type="caution">
    <text evidence="1">The sequence shown here is derived from an EMBL/GenBank/DDBJ whole genome shotgun (WGS) entry which is preliminary data.</text>
</comment>
<gene>
    <name evidence="1" type="ORF">CRP01_24810</name>
</gene>
<dbReference type="Pfam" id="PF13489">
    <property type="entry name" value="Methyltransf_23"/>
    <property type="match status" value="1"/>
</dbReference>
<dbReference type="AlphaFoldDB" id="A0A2D0N5G1"/>
<dbReference type="Proteomes" id="UP000223913">
    <property type="component" value="Unassembled WGS sequence"/>
</dbReference>
<name>A0A2D0N5G1_FLAN2</name>
<dbReference type="InterPro" id="IPR029063">
    <property type="entry name" value="SAM-dependent_MTases_sf"/>
</dbReference>
<proteinExistence type="predicted"/>
<dbReference type="SUPFAM" id="SSF53335">
    <property type="entry name" value="S-adenosyl-L-methionine-dependent methyltransferases"/>
    <property type="match status" value="1"/>
</dbReference>
<dbReference type="CDD" id="cd02440">
    <property type="entry name" value="AdoMet_MTases"/>
    <property type="match status" value="1"/>
</dbReference>
<dbReference type="OrthoDB" id="9782855at2"/>
<dbReference type="EMBL" id="PDUD01000029">
    <property type="protein sequence ID" value="PHN03772.1"/>
    <property type="molecule type" value="Genomic_DNA"/>
</dbReference>
<evidence type="ECO:0000313" key="1">
    <source>
        <dbReference type="EMBL" id="PHN03772.1"/>
    </source>
</evidence>
<protein>
    <recommendedName>
        <fullName evidence="3">Methyltransferase domain-containing protein</fullName>
    </recommendedName>
</protein>